<name>A0A8C6WDJ7_NANGA</name>
<proteinExistence type="inferred from homology"/>
<dbReference type="Pfam" id="PF10267">
    <property type="entry name" value="Tmemb_cc2"/>
    <property type="match status" value="2"/>
</dbReference>
<keyword evidence="5 7" id="KW-0175">Coiled coil</keyword>
<keyword evidence="3 9" id="KW-0812">Transmembrane</keyword>
<dbReference type="InterPro" id="IPR019394">
    <property type="entry name" value="TEX28/TMCC"/>
</dbReference>
<dbReference type="GO" id="GO:0016020">
    <property type="term" value="C:membrane"/>
    <property type="evidence" value="ECO:0007669"/>
    <property type="project" value="UniProtKB-SubCell"/>
</dbReference>
<dbReference type="GO" id="GO:0012505">
    <property type="term" value="C:endomembrane system"/>
    <property type="evidence" value="ECO:0007669"/>
    <property type="project" value="TreeGrafter"/>
</dbReference>
<accession>A0A8C6WDJ7</accession>
<evidence type="ECO:0000256" key="4">
    <source>
        <dbReference type="ARBA" id="ARBA00022989"/>
    </source>
</evidence>
<dbReference type="OMA" id="QNLACTE"/>
<feature type="transmembrane region" description="Helical" evidence="9">
    <location>
        <begin position="356"/>
        <end position="372"/>
    </location>
</feature>
<feature type="coiled-coil region" evidence="7">
    <location>
        <begin position="190"/>
        <end position="217"/>
    </location>
</feature>
<evidence type="ECO:0000256" key="2">
    <source>
        <dbReference type="ARBA" id="ARBA00008108"/>
    </source>
</evidence>
<comment type="subcellular location">
    <subcellularLocation>
        <location evidence="1">Membrane</location>
    </subcellularLocation>
</comment>
<sequence>VESTKGSSATLPSNVPSYRSMSSSHKDFPSNHTSFSDGALAQNVQEGVKHCILYLSEQLRVEKASRDGNTVSYLKLVSKADRHQALHIRQAFEKANQRTSATIAHIKRKLYQCHRMLKELDEGCIPTSSVLEVGTGLDSHKQAAVKASLFKLPRPGGEDSLPTTVTKPSTLDSCASGVQQKKFSEKKYVAQQQKQLLQKMKEELTEAKKAHADLQVCHQSLKQRHVSDVQEILKSLQEKKNRQLVMEEQVTDHLQRYLDEIYHLKQYLACTEEKMAYLSYQRAKEIWDVMETFKGRISKLETLQQTTQLEMMTNLRTCPKDFLFRFISLLLTLTTILLVLVSTLCSCPLELVNSRLRAFVMLILIGLGVLAWQKQLIIPITDWKAWGSLKWRPDFKDANLPPDGH</sequence>
<protein>
    <submittedName>
        <fullName evidence="10">Testis expressed 28</fullName>
    </submittedName>
</protein>
<dbReference type="PANTHER" id="PTHR17613">
    <property type="entry name" value="CEREBRAL PROTEIN-11-RELATED"/>
    <property type="match status" value="1"/>
</dbReference>
<organism evidence="10 11">
    <name type="scientific">Nannospalax galili</name>
    <name type="common">Northern Israeli blind subterranean mole rat</name>
    <name type="synonym">Spalax galili</name>
    <dbReference type="NCBI Taxonomy" id="1026970"/>
    <lineage>
        <taxon>Eukaryota</taxon>
        <taxon>Metazoa</taxon>
        <taxon>Chordata</taxon>
        <taxon>Craniata</taxon>
        <taxon>Vertebrata</taxon>
        <taxon>Euteleostomi</taxon>
        <taxon>Mammalia</taxon>
        <taxon>Eutheria</taxon>
        <taxon>Euarchontoglires</taxon>
        <taxon>Glires</taxon>
        <taxon>Rodentia</taxon>
        <taxon>Myomorpha</taxon>
        <taxon>Muroidea</taxon>
        <taxon>Spalacidae</taxon>
        <taxon>Spalacinae</taxon>
        <taxon>Nannospalax</taxon>
    </lineage>
</organism>
<feature type="region of interest" description="Disordered" evidence="8">
    <location>
        <begin position="1"/>
        <end position="32"/>
    </location>
</feature>
<evidence type="ECO:0000256" key="6">
    <source>
        <dbReference type="ARBA" id="ARBA00023136"/>
    </source>
</evidence>
<dbReference type="AlphaFoldDB" id="A0A8C6WDJ7"/>
<gene>
    <name evidence="10" type="primary">Tex28</name>
</gene>
<evidence type="ECO:0000256" key="3">
    <source>
        <dbReference type="ARBA" id="ARBA00022692"/>
    </source>
</evidence>
<dbReference type="Proteomes" id="UP000694381">
    <property type="component" value="Unassembled WGS sequence"/>
</dbReference>
<evidence type="ECO:0000256" key="5">
    <source>
        <dbReference type="ARBA" id="ARBA00023054"/>
    </source>
</evidence>
<evidence type="ECO:0000256" key="9">
    <source>
        <dbReference type="SAM" id="Phobius"/>
    </source>
</evidence>
<evidence type="ECO:0000256" key="7">
    <source>
        <dbReference type="SAM" id="Coils"/>
    </source>
</evidence>
<evidence type="ECO:0000256" key="8">
    <source>
        <dbReference type="SAM" id="MobiDB-lite"/>
    </source>
</evidence>
<comment type="similarity">
    <text evidence="2">Belongs to the TEX28 family.</text>
</comment>
<dbReference type="Ensembl" id="ENSNGAT00000031615.1">
    <property type="protein sequence ID" value="ENSNGAP00000025891.1"/>
    <property type="gene ID" value="ENSNGAG00000023701.1"/>
</dbReference>
<evidence type="ECO:0000313" key="11">
    <source>
        <dbReference type="Proteomes" id="UP000694381"/>
    </source>
</evidence>
<reference evidence="10" key="1">
    <citation type="submission" date="2025-08" db="UniProtKB">
        <authorList>
            <consortium name="Ensembl"/>
        </authorList>
    </citation>
    <scope>IDENTIFICATION</scope>
</reference>
<dbReference type="GeneTree" id="ENSGT00940000162843"/>
<feature type="transmembrane region" description="Helical" evidence="9">
    <location>
        <begin position="322"/>
        <end position="344"/>
    </location>
</feature>
<dbReference type="PANTHER" id="PTHR17613:SF10">
    <property type="entry name" value="TESTIS-SPECIFIC PROTEIN TEX28"/>
    <property type="match status" value="1"/>
</dbReference>
<keyword evidence="6 9" id="KW-0472">Membrane</keyword>
<evidence type="ECO:0000256" key="1">
    <source>
        <dbReference type="ARBA" id="ARBA00004370"/>
    </source>
</evidence>
<reference evidence="10" key="2">
    <citation type="submission" date="2025-09" db="UniProtKB">
        <authorList>
            <consortium name="Ensembl"/>
        </authorList>
    </citation>
    <scope>IDENTIFICATION</scope>
</reference>
<evidence type="ECO:0000313" key="10">
    <source>
        <dbReference type="Ensembl" id="ENSNGAP00000025891.1"/>
    </source>
</evidence>
<feature type="compositionally biased region" description="Polar residues" evidence="8">
    <location>
        <begin position="1"/>
        <end position="23"/>
    </location>
</feature>
<keyword evidence="4 9" id="KW-1133">Transmembrane helix</keyword>
<keyword evidence="11" id="KW-1185">Reference proteome</keyword>